<dbReference type="InterPro" id="IPR052221">
    <property type="entry name" value="SLC35F_Transporter"/>
</dbReference>
<feature type="chain" id="PRO_5002798495" description="EamA domain-containing protein" evidence="9">
    <location>
        <begin position="25"/>
        <end position="293"/>
    </location>
</feature>
<dbReference type="GO" id="GO:0016020">
    <property type="term" value="C:membrane"/>
    <property type="evidence" value="ECO:0007669"/>
    <property type="project" value="UniProtKB-SubCell"/>
</dbReference>
<keyword evidence="11" id="KW-1185">Reference proteome</keyword>
<evidence type="ECO:0000256" key="8">
    <source>
        <dbReference type="SAM" id="Phobius"/>
    </source>
</evidence>
<name>B3RY74_TRIAD</name>
<sequence>RQFWKIILLGQFLAFMICGTAVSSQVLQARHGVDAPTAQSFINYLALAFVYMPLFVFRPKRLHKVLRWRSLGYFLVALADVEANYLLVKAYQYTTLTSVQLLDCITIPAVMILSRIFLKVHYRIVHLVGVIICMSGVGALIGADAQNNHAPGQNPILGDMYALIGATLYAVTNVAEEYSVKFYTRLEFLGMIGFFGSLISGIQLIILERQQLVLAEWNSEIIGLFIGFGICMFLLYSLAPVYMRMSSATTFNLSILTADFYVFIFGLALFHFKFSGLYILSFCLVVVGLIVYN</sequence>
<accession>B3RY74</accession>
<feature type="transmembrane region" description="Helical" evidence="8">
    <location>
        <begin position="70"/>
        <end position="87"/>
    </location>
</feature>
<feature type="transmembrane region" description="Helical" evidence="8">
    <location>
        <begin position="155"/>
        <end position="174"/>
    </location>
</feature>
<protein>
    <recommendedName>
        <fullName evidence="12">EamA domain-containing protein</fullName>
    </recommendedName>
</protein>
<dbReference type="STRING" id="10228.B3RY74"/>
<dbReference type="PANTHER" id="PTHR14233">
    <property type="entry name" value="DUF914-RELATED"/>
    <property type="match status" value="1"/>
</dbReference>
<dbReference type="eggNOG" id="KOG2766">
    <property type="taxonomic scope" value="Eukaryota"/>
</dbReference>
<proteinExistence type="inferred from homology"/>
<evidence type="ECO:0000256" key="4">
    <source>
        <dbReference type="ARBA" id="ARBA00022692"/>
    </source>
</evidence>
<dbReference type="GO" id="GO:0022857">
    <property type="term" value="F:transmembrane transporter activity"/>
    <property type="evidence" value="ECO:0007669"/>
    <property type="project" value="InterPro"/>
</dbReference>
<dbReference type="Proteomes" id="UP000009022">
    <property type="component" value="Unassembled WGS sequence"/>
</dbReference>
<dbReference type="OrthoDB" id="429955at2759"/>
<feature type="transmembrane region" description="Helical" evidence="8">
    <location>
        <begin position="125"/>
        <end position="143"/>
    </location>
</feature>
<comment type="subcellular location">
    <subcellularLocation>
        <location evidence="1">Membrane</location>
        <topology evidence="1">Multi-pass membrane protein</topology>
    </subcellularLocation>
</comment>
<evidence type="ECO:0000256" key="7">
    <source>
        <dbReference type="ARBA" id="ARBA00037727"/>
    </source>
</evidence>
<dbReference type="CTD" id="6754088"/>
<feature type="transmembrane region" description="Helical" evidence="8">
    <location>
        <begin position="221"/>
        <end position="239"/>
    </location>
</feature>
<dbReference type="AlphaFoldDB" id="B3RY74"/>
<evidence type="ECO:0000313" key="10">
    <source>
        <dbReference type="EMBL" id="EDV24553.1"/>
    </source>
</evidence>
<evidence type="ECO:0000256" key="1">
    <source>
        <dbReference type="ARBA" id="ARBA00004141"/>
    </source>
</evidence>
<reference evidence="10 11" key="1">
    <citation type="journal article" date="2008" name="Nature">
        <title>The Trichoplax genome and the nature of placozoans.</title>
        <authorList>
            <person name="Srivastava M."/>
            <person name="Begovic E."/>
            <person name="Chapman J."/>
            <person name="Putnam N.H."/>
            <person name="Hellsten U."/>
            <person name="Kawashima T."/>
            <person name="Kuo A."/>
            <person name="Mitros T."/>
            <person name="Salamov A."/>
            <person name="Carpenter M.L."/>
            <person name="Signorovitch A.Y."/>
            <person name="Moreno M.A."/>
            <person name="Kamm K."/>
            <person name="Grimwood J."/>
            <person name="Schmutz J."/>
            <person name="Shapiro H."/>
            <person name="Grigoriev I.V."/>
            <person name="Buss L.W."/>
            <person name="Schierwater B."/>
            <person name="Dellaporta S.L."/>
            <person name="Rokhsar D.S."/>
        </authorList>
    </citation>
    <scope>NUCLEOTIDE SEQUENCE [LARGE SCALE GENOMIC DNA]</scope>
    <source>
        <strain evidence="10 11">Grell-BS-1999</strain>
    </source>
</reference>
<feature type="transmembrane region" description="Helical" evidence="8">
    <location>
        <begin position="276"/>
        <end position="292"/>
    </location>
</feature>
<gene>
    <name evidence="10" type="ORF">TRIADDRAFT_14952</name>
</gene>
<evidence type="ECO:0008006" key="12">
    <source>
        <dbReference type="Google" id="ProtNLM"/>
    </source>
</evidence>
<evidence type="ECO:0000256" key="5">
    <source>
        <dbReference type="ARBA" id="ARBA00022989"/>
    </source>
</evidence>
<dbReference type="EMBL" id="DS985245">
    <property type="protein sequence ID" value="EDV24553.1"/>
    <property type="molecule type" value="Genomic_DNA"/>
</dbReference>
<dbReference type="PANTHER" id="PTHR14233:SF4">
    <property type="entry name" value="SOLUTE CARRIER FAMILY 35 MEMBER F2"/>
    <property type="match status" value="1"/>
</dbReference>
<evidence type="ECO:0000313" key="11">
    <source>
        <dbReference type="Proteomes" id="UP000009022"/>
    </source>
</evidence>
<comment type="similarity">
    <text evidence="2">Belongs to the SLC35F solute transporter family.</text>
</comment>
<dbReference type="InterPro" id="IPR009262">
    <property type="entry name" value="SLC35_F1/F2/F6"/>
</dbReference>
<dbReference type="KEGG" id="tad:TRIADDRAFT_14952"/>
<organism evidence="10 11">
    <name type="scientific">Trichoplax adhaerens</name>
    <name type="common">Trichoplax reptans</name>
    <dbReference type="NCBI Taxonomy" id="10228"/>
    <lineage>
        <taxon>Eukaryota</taxon>
        <taxon>Metazoa</taxon>
        <taxon>Placozoa</taxon>
        <taxon>Uniplacotomia</taxon>
        <taxon>Trichoplacea</taxon>
        <taxon>Trichoplacidae</taxon>
        <taxon>Trichoplax</taxon>
    </lineage>
</organism>
<feature type="non-terminal residue" evidence="10">
    <location>
        <position position="1"/>
    </location>
</feature>
<dbReference type="HOGENOM" id="CLU_039639_0_0_1"/>
<feature type="non-terminal residue" evidence="10">
    <location>
        <position position="293"/>
    </location>
</feature>
<dbReference type="OMA" id="IQVFHYS"/>
<evidence type="ECO:0000256" key="3">
    <source>
        <dbReference type="ARBA" id="ARBA00022448"/>
    </source>
</evidence>
<keyword evidence="6 8" id="KW-0472">Membrane</keyword>
<feature type="transmembrane region" description="Helical" evidence="8">
    <location>
        <begin position="99"/>
        <end position="118"/>
    </location>
</feature>
<dbReference type="InParanoid" id="B3RY74"/>
<evidence type="ECO:0000256" key="6">
    <source>
        <dbReference type="ARBA" id="ARBA00023136"/>
    </source>
</evidence>
<dbReference type="InterPro" id="IPR037185">
    <property type="entry name" value="EmrE-like"/>
</dbReference>
<keyword evidence="9" id="KW-0732">Signal</keyword>
<feature type="signal peptide" evidence="9">
    <location>
        <begin position="1"/>
        <end position="24"/>
    </location>
</feature>
<dbReference type="FunCoup" id="B3RY74">
    <property type="interactions" value="814"/>
</dbReference>
<keyword evidence="5 8" id="KW-1133">Transmembrane helix</keyword>
<feature type="transmembrane region" description="Helical" evidence="8">
    <location>
        <begin position="251"/>
        <end position="270"/>
    </location>
</feature>
<feature type="transmembrane region" description="Helical" evidence="8">
    <location>
        <begin position="40"/>
        <end position="58"/>
    </location>
</feature>
<dbReference type="SUPFAM" id="SSF103481">
    <property type="entry name" value="Multidrug resistance efflux transporter EmrE"/>
    <property type="match status" value="1"/>
</dbReference>
<comment type="function">
    <text evidence="7">Putative solute transporter.</text>
</comment>
<evidence type="ECO:0000256" key="9">
    <source>
        <dbReference type="SAM" id="SignalP"/>
    </source>
</evidence>
<dbReference type="RefSeq" id="XP_002112443.1">
    <property type="nucleotide sequence ID" value="XM_002112407.1"/>
</dbReference>
<feature type="transmembrane region" description="Helical" evidence="8">
    <location>
        <begin position="186"/>
        <end position="206"/>
    </location>
</feature>
<keyword evidence="4 8" id="KW-0812">Transmembrane</keyword>
<keyword evidence="3" id="KW-0813">Transport</keyword>
<dbReference type="Pfam" id="PF06027">
    <property type="entry name" value="SLC35F"/>
    <property type="match status" value="1"/>
</dbReference>
<dbReference type="GeneID" id="6754088"/>
<dbReference type="PhylomeDB" id="B3RY74"/>
<evidence type="ECO:0000256" key="2">
    <source>
        <dbReference type="ARBA" id="ARBA00007863"/>
    </source>
</evidence>